<feature type="compositionally biased region" description="Basic and acidic residues" evidence="1">
    <location>
        <begin position="24"/>
        <end position="37"/>
    </location>
</feature>
<feature type="region of interest" description="Disordered" evidence="1">
    <location>
        <begin position="1"/>
        <end position="73"/>
    </location>
</feature>
<gene>
    <name evidence="2" type="ORF">SAMN04488543_0251</name>
</gene>
<keyword evidence="3" id="KW-1185">Reference proteome</keyword>
<name>A0A1H1LH74_9ACTN</name>
<dbReference type="AlphaFoldDB" id="A0A1H1LH74"/>
<reference evidence="2 3" key="1">
    <citation type="submission" date="2016-10" db="EMBL/GenBank/DDBJ databases">
        <authorList>
            <person name="de Groot N.N."/>
        </authorList>
    </citation>
    <scope>NUCLEOTIDE SEQUENCE [LARGE SCALE GENOMIC DNA]</scope>
    <source>
        <strain evidence="2 3">DSM 21741</strain>
    </source>
</reference>
<dbReference type="RefSeq" id="WP_091409046.1">
    <property type="nucleotide sequence ID" value="NZ_LT629749.1"/>
</dbReference>
<proteinExistence type="predicted"/>
<sequence length="73" mass="7750">MTAENTDPVPAGDDAVPETADPAPLERSEQLIEEARGASHTALVETEDDPGPETETGQEFPVPGDDQDSAERF</sequence>
<protein>
    <submittedName>
        <fullName evidence="2">Uncharacterized protein</fullName>
    </submittedName>
</protein>
<evidence type="ECO:0000313" key="2">
    <source>
        <dbReference type="EMBL" id="SDR73239.1"/>
    </source>
</evidence>
<dbReference type="EMBL" id="LT629749">
    <property type="protein sequence ID" value="SDR73239.1"/>
    <property type="molecule type" value="Genomic_DNA"/>
</dbReference>
<organism evidence="2 3">
    <name type="scientific">Friedmanniella luteola</name>
    <dbReference type="NCBI Taxonomy" id="546871"/>
    <lineage>
        <taxon>Bacteria</taxon>
        <taxon>Bacillati</taxon>
        <taxon>Actinomycetota</taxon>
        <taxon>Actinomycetes</taxon>
        <taxon>Propionibacteriales</taxon>
        <taxon>Nocardioidaceae</taxon>
        <taxon>Friedmanniella</taxon>
    </lineage>
</organism>
<dbReference type="Proteomes" id="UP000199092">
    <property type="component" value="Chromosome I"/>
</dbReference>
<evidence type="ECO:0000313" key="3">
    <source>
        <dbReference type="Proteomes" id="UP000199092"/>
    </source>
</evidence>
<evidence type="ECO:0000256" key="1">
    <source>
        <dbReference type="SAM" id="MobiDB-lite"/>
    </source>
</evidence>
<dbReference type="STRING" id="546871.SAMN04488543_0251"/>
<accession>A0A1H1LH74</accession>